<feature type="transmembrane region" description="Helical" evidence="6">
    <location>
        <begin position="729"/>
        <end position="751"/>
    </location>
</feature>
<keyword evidence="3 6" id="KW-0812">Transmembrane</keyword>
<keyword evidence="11" id="KW-1185">Reference proteome</keyword>
<dbReference type="Pfam" id="PF23188">
    <property type="entry name" value="THU_Piezo1"/>
    <property type="match status" value="1"/>
</dbReference>
<dbReference type="EMBL" id="JWZT01004669">
    <property type="protein sequence ID" value="KII63417.1"/>
    <property type="molecule type" value="Genomic_DNA"/>
</dbReference>
<feature type="transmembrane region" description="Helical" evidence="6">
    <location>
        <begin position="1534"/>
        <end position="1553"/>
    </location>
</feature>
<evidence type="ECO:0000259" key="9">
    <source>
        <dbReference type="Pfam" id="PF24874"/>
    </source>
</evidence>
<feature type="transmembrane region" description="Helical" evidence="6">
    <location>
        <begin position="514"/>
        <end position="533"/>
    </location>
</feature>
<organism evidence="10 11">
    <name type="scientific">Thelohanellus kitauei</name>
    <name type="common">Myxosporean</name>
    <dbReference type="NCBI Taxonomy" id="669202"/>
    <lineage>
        <taxon>Eukaryota</taxon>
        <taxon>Metazoa</taxon>
        <taxon>Cnidaria</taxon>
        <taxon>Myxozoa</taxon>
        <taxon>Myxosporea</taxon>
        <taxon>Bivalvulida</taxon>
        <taxon>Platysporina</taxon>
        <taxon>Myxobolidae</taxon>
        <taxon>Thelohanellus</taxon>
    </lineage>
</organism>
<feature type="transmembrane region" description="Helical" evidence="6">
    <location>
        <begin position="151"/>
        <end position="168"/>
    </location>
</feature>
<evidence type="ECO:0000256" key="2">
    <source>
        <dbReference type="ARBA" id="ARBA00007821"/>
    </source>
</evidence>
<feature type="transmembrane region" description="Helical" evidence="6">
    <location>
        <begin position="86"/>
        <end position="107"/>
    </location>
</feature>
<feature type="transmembrane region" description="Helical" evidence="6">
    <location>
        <begin position="245"/>
        <end position="268"/>
    </location>
</feature>
<dbReference type="PANTHER" id="PTHR13167">
    <property type="entry name" value="PIEZO-TYPE MECHANOSENSITIVE ION CHANNEL COMPONENT"/>
    <property type="match status" value="1"/>
</dbReference>
<feature type="transmembrane region" description="Helical" evidence="6">
    <location>
        <begin position="945"/>
        <end position="968"/>
    </location>
</feature>
<feature type="transmembrane region" description="Helical" evidence="6">
    <location>
        <begin position="113"/>
        <end position="130"/>
    </location>
</feature>
<feature type="transmembrane region" description="Helical" evidence="6">
    <location>
        <begin position="1503"/>
        <end position="1522"/>
    </location>
</feature>
<feature type="transmembrane region" description="Helical" evidence="6">
    <location>
        <begin position="626"/>
        <end position="648"/>
    </location>
</feature>
<dbReference type="GO" id="GO:0016020">
    <property type="term" value="C:membrane"/>
    <property type="evidence" value="ECO:0007669"/>
    <property type="project" value="UniProtKB-SubCell"/>
</dbReference>
<name>A0A0C2J2W3_THEKT</name>
<feature type="transmembrane region" description="Helical" evidence="6">
    <location>
        <begin position="785"/>
        <end position="807"/>
    </location>
</feature>
<feature type="transmembrane region" description="Helical" evidence="6">
    <location>
        <begin position="1574"/>
        <end position="1591"/>
    </location>
</feature>
<dbReference type="GO" id="GO:0050982">
    <property type="term" value="P:detection of mechanical stimulus"/>
    <property type="evidence" value="ECO:0007669"/>
    <property type="project" value="TreeGrafter"/>
</dbReference>
<feature type="transmembrane region" description="Helical" evidence="6">
    <location>
        <begin position="560"/>
        <end position="578"/>
    </location>
</feature>
<feature type="transmembrane region" description="Helical" evidence="6">
    <location>
        <begin position="433"/>
        <end position="452"/>
    </location>
</feature>
<evidence type="ECO:0000256" key="4">
    <source>
        <dbReference type="ARBA" id="ARBA00022989"/>
    </source>
</evidence>
<comment type="caution">
    <text evidence="10">The sequence shown here is derived from an EMBL/GenBank/DDBJ whole genome shotgun (WGS) entry which is preliminary data.</text>
</comment>
<dbReference type="GO" id="GO:0071260">
    <property type="term" value="P:cellular response to mechanical stimulus"/>
    <property type="evidence" value="ECO:0007669"/>
    <property type="project" value="TreeGrafter"/>
</dbReference>
<dbReference type="GO" id="GO:0042391">
    <property type="term" value="P:regulation of membrane potential"/>
    <property type="evidence" value="ECO:0007669"/>
    <property type="project" value="TreeGrafter"/>
</dbReference>
<feature type="transmembrane region" description="Helical" evidence="6">
    <location>
        <begin position="347"/>
        <end position="367"/>
    </location>
</feature>
<evidence type="ECO:0000259" key="7">
    <source>
        <dbReference type="Pfam" id="PF12166"/>
    </source>
</evidence>
<feature type="transmembrane region" description="Helical" evidence="6">
    <location>
        <begin position="205"/>
        <end position="224"/>
    </location>
</feature>
<keyword evidence="4 6" id="KW-1133">Transmembrane helix</keyword>
<evidence type="ECO:0000313" key="10">
    <source>
        <dbReference type="EMBL" id="KII63417.1"/>
    </source>
</evidence>
<reference evidence="10 11" key="1">
    <citation type="journal article" date="2014" name="Genome Biol. Evol.">
        <title>The genome of the myxosporean Thelohanellus kitauei shows adaptations to nutrient acquisition within its fish host.</title>
        <authorList>
            <person name="Yang Y."/>
            <person name="Xiong J."/>
            <person name="Zhou Z."/>
            <person name="Huo F."/>
            <person name="Miao W."/>
            <person name="Ran C."/>
            <person name="Liu Y."/>
            <person name="Zhang J."/>
            <person name="Feng J."/>
            <person name="Wang M."/>
            <person name="Wang M."/>
            <person name="Wang L."/>
            <person name="Yao B."/>
        </authorList>
    </citation>
    <scope>NUCLEOTIDE SEQUENCE [LARGE SCALE GENOMIC DNA]</scope>
    <source>
        <strain evidence="10">Wuqing</strain>
    </source>
</reference>
<dbReference type="InterPro" id="IPR027272">
    <property type="entry name" value="Piezo"/>
</dbReference>
<feature type="transmembrane region" description="Helical" evidence="6">
    <location>
        <begin position="1468"/>
        <end position="1491"/>
    </location>
</feature>
<dbReference type="PANTHER" id="PTHR13167:SF25">
    <property type="entry name" value="PIEZO-TYPE MECHANOSENSITIVE ION CHANNEL COMPONENT"/>
    <property type="match status" value="1"/>
</dbReference>
<comment type="subcellular location">
    <subcellularLocation>
        <location evidence="1">Membrane</location>
        <topology evidence="1">Multi-pass membrane protein</topology>
    </subcellularLocation>
</comment>
<feature type="transmembrane region" description="Helical" evidence="6">
    <location>
        <begin position="915"/>
        <end position="933"/>
    </location>
</feature>
<sequence length="1937" mass="226516">MKIYQEEIFLTNNTKGCSSTSDMFLFEQLGFAWFACDSMKDIVLKLAADLLIASWSVILIIYNFTLPPTTSQTRAIVDSYEISFRLKITVVICDLIGCIMAVFIALFNPNVTSMIYFYAIVFYPLFKLLASREGTHYHRLITYKVMSKFDVYVFYFATVVYLIVVYLHRFSIIRELLRLDNNVSKILRITIFSHLDEISTNSTSYILFILHVGMILVLSIKIYFGHYRDGELFKSKMSFVTNSTFYHIKYFINQYAHVLTTVCAFTWTFNYKSYLSFVIFFIAMIPFLLPCGYIFYFIQSLVLEIVFFCCLVLQYVSTLSFSEDFYIRDNNKLLFDIGLYSSGYAPLVLSVKYFTFLVTLIALSSFVKRKFNRTREADRAACYVVACDTCDKIRDETWLIQPNIVVQFFTYLLTVFSRTIICIYPLIELYYNRSNVHSCILIAMFLLLSVTQTKKNGWEALQEFCLHIVNYYLSVWFLLYYFVQIFNSVLSIDKIHPFDIILELFDFNNESRHFVITSLGWLLISLMLHKFLLSYYNSVLISTQVVVASEDRNFAWPQSFDLLSMINFSLYMLYQYFLKLNKIMVINRRLIISIICFAVSLVRPSLLTFLTFFFSCLYAISYHKRINAVIASILMTLSVIIVLIMVIYQNPRIPVVIFSPFLSNCTSNTNESTISTGLSKTDSFSPILAFLCVVFIFSFLNSLSRYYDSQNAPRIVVSIENLKSFALHFLRYFITYFGYELIILTGVLAVIQHKDSGSVISIILIIFIMLSCPNFYGYHDQNSKYFINLLTIYKFMVFFLMVTRFSLHVCSMFLECWISSQVTDDSKLNFLIQLFITRTVSTENKIQVIFDFIHLFIVRIYIRSLMKNKLKKVNQLLPDTDFTACGTFLQLFHHSLNSHFIQIVLFVIYLASFDRIHACNISFMVCFACIIVFEQRMFFSKKFKVLLRVLNFLPIILILTKLTTQLLFCLNPPLFSSDRIFLKFLLDIKCPDSDVINIYNSYMDMMALLVLLIQNRIYITKSFNYTIINYYLYHLEAVNISNIVTHETEAYRTDYENRIRAKHDKIKSSIEAIKKNIEVDCGIPTRKTKMESLYGVDQIVFDKFYSHRDGQNQIFDDYNHRDADDYILDLNQHSVSHPEPSTIAQEEQAPQPLALSQKILSYLSFLSIFKKLFDMMMAHFKKINKKDHSRRKKILAVIEDGKRVHYEEIKRLIHSISPDFEYRYDKEISSADIDLPSVESPNKFVSFLITLFQIFRHMLIRNTNFIVFIAMVINQIYSASILSLIVILSYFLYAAVVVPRPPATYWRALSLFVLFSAFARYVASIFPLSTFATCSFSSCSAESRRTVENVFCIVRFLGIDGCEYLPYTDLFLLFTIQLHIISLHYRGVLHFFNLDRDESTSHASTFVWTMMKEKFRKFMKNYERSICTLEPDNYIVIFITQLGQWIIIAFCWNSFIGPTTVSGDITKIIKGSIIPVSFSILITFQSLFILFDRFINLNRMRSTKFIYTITLVILIHIFVFFIVPRKTQTSVIRSPSVCLFYILYCIYFYYSYIPIRNGYNVTNVLPYTITKYHNYYSIGIIFFIIYFPFIYELDTVLRWYSSTTALGFFQYIKIDEIFFNMHICKSFRKISQERNEPSGTPFYGPLKLFITLVCLFIFFVALLLPLWLYSTGITAIKSVLPSQIDFSVSINGYSDLYFSSVVQSNFKVFKKFDDISEIYNKLPPTKQYYAKSVLFDYQEIGDIIYVEFSKPSYNTWTISHPTRSLLVNDIKKTLNETVFRLRYKLHWESSKLINVFGREKTEGSFVIPFNQIQNDSLSFQKSLVATIRFAQPNILLNKFVPTAIRVEASKPLSIFKKVTNSEYSPVCAYHEYEQTNLTFPSVNEWWSFTTVDLKNGTTDPKICDDKPHTSESQKIGIYFFIDFLKSSYIDLFSPSKK</sequence>
<feature type="transmembrane region" description="Helical" evidence="6">
    <location>
        <begin position="404"/>
        <end position="427"/>
    </location>
</feature>
<dbReference type="InterPro" id="IPR031334">
    <property type="entry name" value="Piezo_cap_dom"/>
</dbReference>
<feature type="transmembrane region" description="Helical" evidence="6">
    <location>
        <begin position="1265"/>
        <end position="1293"/>
    </location>
</feature>
<feature type="transmembrane region" description="Helical" evidence="6">
    <location>
        <begin position="1434"/>
        <end position="1456"/>
    </location>
</feature>
<feature type="transmembrane region" description="Helical" evidence="6">
    <location>
        <begin position="1648"/>
        <end position="1669"/>
    </location>
</feature>
<feature type="domain" description="Piezo THU9 and anchor" evidence="9">
    <location>
        <begin position="1432"/>
        <end position="1670"/>
    </location>
</feature>
<evidence type="ECO:0000313" key="11">
    <source>
        <dbReference type="Proteomes" id="UP000031668"/>
    </source>
</evidence>
<dbReference type="OrthoDB" id="303066at2759"/>
<evidence type="ECO:0000259" key="8">
    <source>
        <dbReference type="Pfam" id="PF23188"/>
    </source>
</evidence>
<dbReference type="Proteomes" id="UP000031668">
    <property type="component" value="Unassembled WGS sequence"/>
</dbReference>
<gene>
    <name evidence="10" type="ORF">RF11_02226</name>
</gene>
<dbReference type="OMA" id="ENIPNCE"/>
<evidence type="ECO:0000256" key="1">
    <source>
        <dbReference type="ARBA" id="ARBA00004141"/>
    </source>
</evidence>
<dbReference type="GO" id="GO:0005261">
    <property type="term" value="F:monoatomic cation channel activity"/>
    <property type="evidence" value="ECO:0007669"/>
    <property type="project" value="TreeGrafter"/>
</dbReference>
<feature type="transmembrane region" description="Helical" evidence="6">
    <location>
        <begin position="305"/>
        <end position="327"/>
    </location>
</feature>
<comment type="similarity">
    <text evidence="2">Belongs to the PIEZO (TC 1.A.75) family.</text>
</comment>
<feature type="transmembrane region" description="Helical" evidence="6">
    <location>
        <begin position="687"/>
        <end position="708"/>
    </location>
</feature>
<dbReference type="InterPro" id="IPR056768">
    <property type="entry name" value="THU_Piezo"/>
</dbReference>
<feature type="transmembrane region" description="Helical" evidence="6">
    <location>
        <begin position="42"/>
        <end position="65"/>
    </location>
</feature>
<feature type="transmembrane region" description="Helical" evidence="6">
    <location>
        <begin position="757"/>
        <end position="778"/>
    </location>
</feature>
<feature type="domain" description="Piezo transmembrane helical unit" evidence="8">
    <location>
        <begin position="1261"/>
        <end position="1388"/>
    </location>
</feature>
<evidence type="ECO:0000256" key="3">
    <source>
        <dbReference type="ARBA" id="ARBA00022692"/>
    </source>
</evidence>
<dbReference type="Pfam" id="PF12166">
    <property type="entry name" value="Piezo_cap"/>
    <property type="match status" value="1"/>
</dbReference>
<protein>
    <submittedName>
        <fullName evidence="10">Piezo-type mechanosensitive ion channel component 2</fullName>
    </submittedName>
</protein>
<evidence type="ECO:0000256" key="5">
    <source>
        <dbReference type="ARBA" id="ARBA00023136"/>
    </source>
</evidence>
<proteinExistence type="inferred from homology"/>
<feature type="transmembrane region" description="Helical" evidence="6">
    <location>
        <begin position="590"/>
        <end position="614"/>
    </location>
</feature>
<feature type="transmembrane region" description="Helical" evidence="6">
    <location>
        <begin position="1305"/>
        <end position="1323"/>
    </location>
</feature>
<dbReference type="GO" id="GO:0008381">
    <property type="term" value="F:mechanosensitive monoatomic ion channel activity"/>
    <property type="evidence" value="ECO:0007669"/>
    <property type="project" value="InterPro"/>
</dbReference>
<dbReference type="Pfam" id="PF24874">
    <property type="entry name" value="Piezo_THU9_anchor"/>
    <property type="match status" value="1"/>
</dbReference>
<feature type="domain" description="Piezo non-specific cation channel cap" evidence="7">
    <location>
        <begin position="1726"/>
        <end position="1924"/>
    </location>
</feature>
<feature type="transmembrane region" description="Helical" evidence="6">
    <location>
        <begin position="464"/>
        <end position="483"/>
    </location>
</feature>
<feature type="transmembrane region" description="Helical" evidence="6">
    <location>
        <begin position="274"/>
        <end position="298"/>
    </location>
</feature>
<evidence type="ECO:0000256" key="6">
    <source>
        <dbReference type="SAM" id="Phobius"/>
    </source>
</evidence>
<accession>A0A0C2J2W3</accession>
<dbReference type="InterPro" id="IPR056770">
    <property type="entry name" value="Piezo_THU9_anchor"/>
</dbReference>
<keyword evidence="5 6" id="KW-0472">Membrane</keyword>